<sequence>MSSSQQINATSAQVQDANEGTSIPVAAPVPVISAPVLPLGLSSVPTAIVISPFATPVPSAGPRVTFPPSMTQFMNDPANLQAIQGFGQVMAMCQQNGGMPFLPGPSRPPQATNPQITPDDHCVSIESNDGEWDIPRAHKKKKGKNIRPATSRNSAFERLGDREEGQRKSAKQRLGQSVAHVSAFARLGEVREAEPAHTRRSWSNRQEPARTRASRQEEEAESQPRLPVANRLTIPNDRVQQMEAKLERLEKKVEGKNDQDKPLAWSPFTTRVHLTPFPRKVKIDAPRFTGKEDPKIHLDSFNQSATMNGCTDEEKCLLFFQTLRNRATEWFNKLRPGSIDSFSDLASKFKAKFQENCTKRKKFTYLSTAGQRESENLTQFLTRWKEEVDKVEEMDDKTILSLLLNGLRAGELYKEFCRKPPATYQEAYHTAWEFAEAETQLRAKNEAEHGYKPKPVQVKKEEAPGPSRPRHHYDPVIRVVNTEECQEVRKAPVILPENPTGQIGRQWSGTYCSYHRTDSHNTSECKSVKGVIRQMIDSGELGKDYLQKAQEKSHQWVRPTAPGDDQDNDRRRNNRPRERQPAPEKGHIGMIFGGPEGGDSAAQRKNWVRSIYVGEVSAEPPKRKHTRREPIVFTDRDLPPTGEDHNDPLVITMDINGVDVARVLVDTGSSVNILYLETFQKLRPGINRVGAVISMPHLCMKFHTPGGVGEVKGDQRNARDCYARAVKKMTKRVNVISQEITKGETREKLEPEAVTVEIELHPGDSSRMVKIGANLPEDLKAQITRVLQEYAGIFAWSVADMPGIDRSIICHRLAMREGSRPVRQKKRYLASDRRDFVKKEVKDLLSVGHIREVKYPDTLANAVLAPKGDTWRMCVDYTNLNKACPMDSYPLRSPDQMVDETAGKECGLPWMTMAHYRKPNFLSPRWMVAYHNKLFKPLLGKTMEAYVDDMLIKSQVSHNHPADMRATFDIMAKYNLRLNPKKCVFAVRTGKFLGFMVTKRGIEPNPEKIRAITEMRAPTSVRDVQKLTGRLAALSRFLSRSAERSLPFFKVLKKANTFAWDKECRRAFEELKEYLASDIDLVLRGDSSSLTGSSSPESTPGQVPNYSIPDPHPVNQMPGETFVGRDDSVDDEPGPYDPEHETRDAWEERLHAAGYFPLPTFYVLDIPSRVSKIALNKIRRRLPDGYTLLYEPNWPNIVEPHREDRIGFHTISLDAGIVFPLRPFLTESYRADLAARTGRKFISEVPQSNRGWKEKFVFIEFPPFVTPLAGLKWNDHLLDQEYAAPASSPDLEANLEVLMRGDPFTGRIFHYGSWVWRVESGGEDMEFEEFAIPDDQPAGDTGGSQANPGRTFPVHQETVEILDEDEPQDNRSKGKEKEKPGRRMKKVATTHPSYAKKRARSDPEPAGQTIEEAFINLGLRLKEVSPVASPVLTFLFPRRESYRSIFPFAQAGEIGPLSADRLGLGSSSEFARLKKEKEEMALILKSQADELTRLSGLTGSMRAEISHLKEENDRLMGEVFEAKREMAEKEETFPGRAAAWVEENKAEATRVMTATPETTMESFRLLYREPEGRKMITAIGSFGFKSGQKKDRIASHQVLLRRDPDFTAASYGLASIPEEEPTPPFPLD</sequence>
<feature type="region of interest" description="Disordered" evidence="2">
    <location>
        <begin position="189"/>
        <end position="229"/>
    </location>
</feature>
<evidence type="ECO:0000259" key="3">
    <source>
        <dbReference type="Pfam" id="PF00078"/>
    </source>
</evidence>
<dbReference type="GO" id="GO:0006508">
    <property type="term" value="P:proteolysis"/>
    <property type="evidence" value="ECO:0007669"/>
    <property type="project" value="InterPro"/>
</dbReference>
<feature type="domain" description="Reverse transcriptase" evidence="3">
    <location>
        <begin position="922"/>
        <end position="996"/>
    </location>
</feature>
<feature type="region of interest" description="Disordered" evidence="2">
    <location>
        <begin position="135"/>
        <end position="177"/>
    </location>
</feature>
<accession>A0A484L579</accession>
<dbReference type="GO" id="GO:0004190">
    <property type="term" value="F:aspartic-type endopeptidase activity"/>
    <property type="evidence" value="ECO:0007669"/>
    <property type="project" value="InterPro"/>
</dbReference>
<dbReference type="EMBL" id="OOIL02001014">
    <property type="protein sequence ID" value="VFQ71481.1"/>
    <property type="molecule type" value="Genomic_DNA"/>
</dbReference>
<feature type="region of interest" description="Disordered" evidence="2">
    <location>
        <begin position="1360"/>
        <end position="1406"/>
    </location>
</feature>
<evidence type="ECO:0000313" key="5">
    <source>
        <dbReference type="EMBL" id="VFQ71481.1"/>
    </source>
</evidence>
<dbReference type="Proteomes" id="UP000595140">
    <property type="component" value="Unassembled WGS sequence"/>
</dbReference>
<dbReference type="OrthoDB" id="7305312at2759"/>
<dbReference type="SUPFAM" id="SSF56672">
    <property type="entry name" value="DNA/RNA polymerases"/>
    <property type="match status" value="1"/>
</dbReference>
<dbReference type="InterPro" id="IPR050951">
    <property type="entry name" value="Retrovirus_Pol_polyprotein"/>
</dbReference>
<dbReference type="PANTHER" id="PTHR37984">
    <property type="entry name" value="PROTEIN CBG26694"/>
    <property type="match status" value="1"/>
</dbReference>
<feature type="compositionally biased region" description="Basic and acidic residues" evidence="2">
    <location>
        <begin position="207"/>
        <end position="217"/>
    </location>
</feature>
<proteinExistence type="predicted"/>
<organism evidence="5 6">
    <name type="scientific">Cuscuta campestris</name>
    <dbReference type="NCBI Taxonomy" id="132261"/>
    <lineage>
        <taxon>Eukaryota</taxon>
        <taxon>Viridiplantae</taxon>
        <taxon>Streptophyta</taxon>
        <taxon>Embryophyta</taxon>
        <taxon>Tracheophyta</taxon>
        <taxon>Spermatophyta</taxon>
        <taxon>Magnoliopsida</taxon>
        <taxon>eudicotyledons</taxon>
        <taxon>Gunneridae</taxon>
        <taxon>Pentapetalae</taxon>
        <taxon>asterids</taxon>
        <taxon>lamiids</taxon>
        <taxon>Solanales</taxon>
        <taxon>Convolvulaceae</taxon>
        <taxon>Cuscuteae</taxon>
        <taxon>Cuscuta</taxon>
        <taxon>Cuscuta subgen. Grammica</taxon>
        <taxon>Cuscuta sect. Cleistogrammica</taxon>
    </lineage>
</organism>
<dbReference type="InterPro" id="IPR043502">
    <property type="entry name" value="DNA/RNA_pol_sf"/>
</dbReference>
<keyword evidence="1" id="KW-0175">Coiled coil</keyword>
<feature type="region of interest" description="Disordered" evidence="2">
    <location>
        <begin position="549"/>
        <end position="600"/>
    </location>
</feature>
<feature type="compositionally biased region" description="Basic and acidic residues" evidence="2">
    <location>
        <begin position="568"/>
        <end position="587"/>
    </location>
</feature>
<name>A0A484L579_9ASTE</name>
<evidence type="ECO:0000313" key="6">
    <source>
        <dbReference type="Proteomes" id="UP000595140"/>
    </source>
</evidence>
<evidence type="ECO:0000256" key="2">
    <source>
        <dbReference type="SAM" id="MobiDB-lite"/>
    </source>
</evidence>
<feature type="coiled-coil region" evidence="1">
    <location>
        <begin position="1505"/>
        <end position="1532"/>
    </location>
</feature>
<feature type="compositionally biased region" description="Basic and acidic residues" evidence="2">
    <location>
        <begin position="1368"/>
        <end position="1381"/>
    </location>
</feature>
<feature type="region of interest" description="Disordered" evidence="2">
    <location>
        <begin position="1088"/>
        <end position="1140"/>
    </location>
</feature>
<dbReference type="Pfam" id="PF03732">
    <property type="entry name" value="Retrotrans_gag"/>
    <property type="match status" value="1"/>
</dbReference>
<feature type="compositionally biased region" description="Basic residues" evidence="2">
    <location>
        <begin position="1382"/>
        <end position="1399"/>
    </location>
</feature>
<protein>
    <recommendedName>
        <fullName evidence="7">Reverse transcriptase domain-containing protein</fullName>
    </recommendedName>
</protein>
<gene>
    <name evidence="5" type="ORF">CCAM_LOCUS13257</name>
</gene>
<feature type="compositionally biased region" description="Basic and acidic residues" evidence="2">
    <location>
        <begin position="158"/>
        <end position="167"/>
    </location>
</feature>
<keyword evidence="6" id="KW-1185">Reference proteome</keyword>
<evidence type="ECO:0000259" key="4">
    <source>
        <dbReference type="Pfam" id="PF03732"/>
    </source>
</evidence>
<feature type="region of interest" description="Disordered" evidence="2">
    <location>
        <begin position="448"/>
        <end position="473"/>
    </location>
</feature>
<dbReference type="Gene3D" id="3.30.70.270">
    <property type="match status" value="2"/>
</dbReference>
<dbReference type="InterPro" id="IPR001969">
    <property type="entry name" value="Aspartic_peptidase_AS"/>
</dbReference>
<dbReference type="InterPro" id="IPR043128">
    <property type="entry name" value="Rev_trsase/Diguanyl_cyclase"/>
</dbReference>
<dbReference type="PANTHER" id="PTHR37984:SF5">
    <property type="entry name" value="PROTEIN NYNRIN-LIKE"/>
    <property type="match status" value="1"/>
</dbReference>
<dbReference type="PROSITE" id="PS00141">
    <property type="entry name" value="ASP_PROTEASE"/>
    <property type="match status" value="1"/>
</dbReference>
<dbReference type="InterPro" id="IPR005162">
    <property type="entry name" value="Retrotrans_gag_dom"/>
</dbReference>
<dbReference type="InterPro" id="IPR000477">
    <property type="entry name" value="RT_dom"/>
</dbReference>
<feature type="domain" description="Retrotransposon gag" evidence="4">
    <location>
        <begin position="318"/>
        <end position="408"/>
    </location>
</feature>
<dbReference type="Pfam" id="PF00078">
    <property type="entry name" value="RVT_1"/>
    <property type="match status" value="1"/>
</dbReference>
<dbReference type="Gene3D" id="3.10.10.10">
    <property type="entry name" value="HIV Type 1 Reverse Transcriptase, subunit A, domain 1"/>
    <property type="match status" value="1"/>
</dbReference>
<evidence type="ECO:0000256" key="1">
    <source>
        <dbReference type="SAM" id="Coils"/>
    </source>
</evidence>
<evidence type="ECO:0008006" key="7">
    <source>
        <dbReference type="Google" id="ProtNLM"/>
    </source>
</evidence>
<feature type="compositionally biased region" description="Low complexity" evidence="2">
    <location>
        <begin position="1088"/>
        <end position="1101"/>
    </location>
</feature>
<dbReference type="CDD" id="cd01647">
    <property type="entry name" value="RT_LTR"/>
    <property type="match status" value="1"/>
</dbReference>
<reference evidence="5 6" key="1">
    <citation type="submission" date="2018-04" db="EMBL/GenBank/DDBJ databases">
        <authorList>
            <person name="Vogel A."/>
        </authorList>
    </citation>
    <scope>NUCLEOTIDE SEQUENCE [LARGE SCALE GENOMIC DNA]</scope>
</reference>